<reference evidence="3" key="1">
    <citation type="submission" date="2014-04" db="EMBL/GenBank/DDBJ databases">
        <title>Evolutionary Origins and Diversification of the Mycorrhizal Mutualists.</title>
        <authorList>
            <consortium name="DOE Joint Genome Institute"/>
            <consortium name="Mycorrhizal Genomics Consortium"/>
            <person name="Kohler A."/>
            <person name="Kuo A."/>
            <person name="Nagy L.G."/>
            <person name="Floudas D."/>
            <person name="Copeland A."/>
            <person name="Barry K.W."/>
            <person name="Cichocki N."/>
            <person name="Veneault-Fourrey C."/>
            <person name="LaButti K."/>
            <person name="Lindquist E.A."/>
            <person name="Lipzen A."/>
            <person name="Lundell T."/>
            <person name="Morin E."/>
            <person name="Murat C."/>
            <person name="Riley R."/>
            <person name="Ohm R."/>
            <person name="Sun H."/>
            <person name="Tunlid A."/>
            <person name="Henrissat B."/>
            <person name="Grigoriev I.V."/>
            <person name="Hibbett D.S."/>
            <person name="Martin F."/>
        </authorList>
    </citation>
    <scope>NUCLEOTIDE SEQUENCE [LARGE SCALE GENOMIC DNA]</scope>
    <source>
        <strain evidence="3">FD-334 SS-4</strain>
    </source>
</reference>
<feature type="domain" description="Acyl-CoA oxidase C-alpha1" evidence="1">
    <location>
        <begin position="128"/>
        <end position="236"/>
    </location>
</feature>
<evidence type="ECO:0000259" key="1">
    <source>
        <dbReference type="Pfam" id="PF22924"/>
    </source>
</evidence>
<dbReference type="SUPFAM" id="SSF47203">
    <property type="entry name" value="Acyl-CoA dehydrogenase C-terminal domain-like"/>
    <property type="match status" value="1"/>
</dbReference>
<dbReference type="AlphaFoldDB" id="A0A0D2P7Z9"/>
<sequence length="400" mass="43984">MYQPKSCLPAYPADASMSILSSGLAPTPLFQDIDKAARLPHAERIQLTYKRLIAIGQAHRLTADDIMHTTPAYWALQLDPILTMDGAAATLMTIHLNLCTGTLARRAVGRPDLQFVLDKLLNFEIIQRRRVTDAFTGRQTPIIAFPTQQYPVLAALAQAVVFESLTQKAIALFTDKDKGLGVRHCIAAVAKVTLVKHCLASLTSLGDRCGAQGIFEVNQFSVLYADIRGASIAEGDLLGISVHSILAQRVTSMFQEIRDVLSTRFKHHRDPGFQAYVLPLCQPLIEAIGYSMAYDAAVEDGIDAAIVDMFVASVVRDDRAWFSEVGGISRTQQMDLERKAMQALLPRLDDLVSGRGVEVYCTAPIISDEKWKKYVHGLPTFTSKIESPDAQSLLQARAML</sequence>
<dbReference type="GO" id="GO:0005777">
    <property type="term" value="C:peroxisome"/>
    <property type="evidence" value="ECO:0007669"/>
    <property type="project" value="InterPro"/>
</dbReference>
<dbReference type="EMBL" id="KN817535">
    <property type="protein sequence ID" value="KJA24756.1"/>
    <property type="molecule type" value="Genomic_DNA"/>
</dbReference>
<organism evidence="2 3">
    <name type="scientific">Hypholoma sublateritium (strain FD-334 SS-4)</name>
    <dbReference type="NCBI Taxonomy" id="945553"/>
    <lineage>
        <taxon>Eukaryota</taxon>
        <taxon>Fungi</taxon>
        <taxon>Dikarya</taxon>
        <taxon>Basidiomycota</taxon>
        <taxon>Agaricomycotina</taxon>
        <taxon>Agaricomycetes</taxon>
        <taxon>Agaricomycetidae</taxon>
        <taxon>Agaricales</taxon>
        <taxon>Agaricineae</taxon>
        <taxon>Strophariaceae</taxon>
        <taxon>Hypholoma</taxon>
    </lineage>
</organism>
<dbReference type="GO" id="GO:0033540">
    <property type="term" value="P:fatty acid beta-oxidation using acyl-CoA oxidase"/>
    <property type="evidence" value="ECO:0007669"/>
    <property type="project" value="TreeGrafter"/>
</dbReference>
<dbReference type="Pfam" id="PF22924">
    <property type="entry name" value="ACOX_C_alpha1"/>
    <property type="match status" value="1"/>
</dbReference>
<dbReference type="PANTHER" id="PTHR10909:SF382">
    <property type="entry name" value="ACYL-COENZYME A OXIDASE"/>
    <property type="match status" value="1"/>
</dbReference>
<dbReference type="GO" id="GO:0005504">
    <property type="term" value="F:fatty acid binding"/>
    <property type="evidence" value="ECO:0007669"/>
    <property type="project" value="TreeGrafter"/>
</dbReference>
<gene>
    <name evidence="2" type="ORF">HYPSUDRAFT_1074286</name>
</gene>
<dbReference type="GO" id="GO:0003997">
    <property type="term" value="F:acyl-CoA oxidase activity"/>
    <property type="evidence" value="ECO:0007669"/>
    <property type="project" value="InterPro"/>
</dbReference>
<dbReference type="GO" id="GO:0071949">
    <property type="term" value="F:FAD binding"/>
    <property type="evidence" value="ECO:0007669"/>
    <property type="project" value="InterPro"/>
</dbReference>
<evidence type="ECO:0000313" key="3">
    <source>
        <dbReference type="Proteomes" id="UP000054270"/>
    </source>
</evidence>
<evidence type="ECO:0000313" key="2">
    <source>
        <dbReference type="EMBL" id="KJA24756.1"/>
    </source>
</evidence>
<dbReference type="OrthoDB" id="538336at2759"/>
<dbReference type="GO" id="GO:0055088">
    <property type="term" value="P:lipid homeostasis"/>
    <property type="evidence" value="ECO:0007669"/>
    <property type="project" value="TreeGrafter"/>
</dbReference>
<name>A0A0D2P7Z9_HYPSF</name>
<dbReference type="Gene3D" id="1.20.140.10">
    <property type="entry name" value="Butyryl-CoA Dehydrogenase, subunit A, domain 3"/>
    <property type="match status" value="1"/>
</dbReference>
<proteinExistence type="predicted"/>
<dbReference type="InterPro" id="IPR036250">
    <property type="entry name" value="AcylCo_DH-like_C"/>
</dbReference>
<accession>A0A0D2P7Z9</accession>
<protein>
    <recommendedName>
        <fullName evidence="1">Acyl-CoA oxidase C-alpha1 domain-containing protein</fullName>
    </recommendedName>
</protein>
<dbReference type="InterPro" id="IPR012258">
    <property type="entry name" value="Acyl-CoA_oxidase"/>
</dbReference>
<dbReference type="PANTHER" id="PTHR10909">
    <property type="entry name" value="ELECTRON TRANSPORT OXIDOREDUCTASE"/>
    <property type="match status" value="1"/>
</dbReference>
<dbReference type="InterPro" id="IPR055060">
    <property type="entry name" value="ACOX_C_alpha1"/>
</dbReference>
<keyword evidence="3" id="KW-1185">Reference proteome</keyword>
<dbReference type="Proteomes" id="UP000054270">
    <property type="component" value="Unassembled WGS sequence"/>
</dbReference>